<dbReference type="AlphaFoldDB" id="A0A316ESJ7"/>
<keyword evidence="2" id="KW-1185">Reference proteome</keyword>
<evidence type="ECO:0000313" key="1">
    <source>
        <dbReference type="EMBL" id="PWK26120.1"/>
    </source>
</evidence>
<proteinExistence type="predicted"/>
<accession>A0A316ESJ7</accession>
<protein>
    <submittedName>
        <fullName evidence="1">Uncharacterized protein</fullName>
    </submittedName>
</protein>
<dbReference type="Proteomes" id="UP000245697">
    <property type="component" value="Unassembled WGS sequence"/>
</dbReference>
<comment type="caution">
    <text evidence="1">The sequence shown here is derived from an EMBL/GenBank/DDBJ whole genome shotgun (WGS) entry which is preliminary data.</text>
</comment>
<organism evidence="1 2">
    <name type="scientific">Actinoplanes xinjiangensis</name>
    <dbReference type="NCBI Taxonomy" id="512350"/>
    <lineage>
        <taxon>Bacteria</taxon>
        <taxon>Bacillati</taxon>
        <taxon>Actinomycetota</taxon>
        <taxon>Actinomycetes</taxon>
        <taxon>Micromonosporales</taxon>
        <taxon>Micromonosporaceae</taxon>
        <taxon>Actinoplanes</taxon>
    </lineage>
</organism>
<dbReference type="EMBL" id="QGGR01000067">
    <property type="protein sequence ID" value="PWK26120.1"/>
    <property type="molecule type" value="Genomic_DNA"/>
</dbReference>
<gene>
    <name evidence="1" type="ORF">BC793_1672</name>
</gene>
<reference evidence="1 2" key="1">
    <citation type="submission" date="2018-05" db="EMBL/GenBank/DDBJ databases">
        <title>Genomic Encyclopedia of Archaeal and Bacterial Type Strains, Phase II (KMG-II): from individual species to whole genera.</title>
        <authorList>
            <person name="Goeker M."/>
        </authorList>
    </citation>
    <scope>NUCLEOTIDE SEQUENCE [LARGE SCALE GENOMIC DNA]</scope>
    <source>
        <strain evidence="1 2">DSM 45184</strain>
    </source>
</reference>
<name>A0A316ESJ7_9ACTN</name>
<evidence type="ECO:0000313" key="2">
    <source>
        <dbReference type="Proteomes" id="UP000245697"/>
    </source>
</evidence>
<dbReference type="RefSeq" id="WP_203896699.1">
    <property type="nucleotide sequence ID" value="NZ_BONA01000131.1"/>
</dbReference>
<sequence>MKGGAGSNERPLGEEAPHLFDYAIILRLLVNPLAGEVPLNGEEYFTYEQRTADRERGCRKGSKRRPPSWRLGCCRLECRDVIHEPERIRALRRSCDENG</sequence>